<feature type="domain" description="JmjC" evidence="1">
    <location>
        <begin position="148"/>
        <end position="330"/>
    </location>
</feature>
<dbReference type="CDD" id="cd02208">
    <property type="entry name" value="cupin_RmlC-like"/>
    <property type="match status" value="1"/>
</dbReference>
<evidence type="ECO:0000259" key="1">
    <source>
        <dbReference type="PROSITE" id="PS51184"/>
    </source>
</evidence>
<dbReference type="HOGENOM" id="CLU_054409_0_0_1"/>
<dbReference type="InterPro" id="IPR041667">
    <property type="entry name" value="Cupin_8"/>
</dbReference>
<dbReference type="InterPro" id="IPR003347">
    <property type="entry name" value="JmjC_dom"/>
</dbReference>
<evidence type="ECO:0000313" key="2">
    <source>
        <dbReference type="EMBL" id="KFX53617.1"/>
    </source>
</evidence>
<protein>
    <submittedName>
        <fullName evidence="2">Lysine-specific demethylase 8</fullName>
    </submittedName>
</protein>
<reference evidence="2" key="1">
    <citation type="journal article" date="2014" name="PLoS Genet.">
        <title>Signature Gene Expression Reveals Novel Clues to the Molecular Mechanisms of Dimorphic Transition in Penicillium marneffei.</title>
        <authorList>
            <person name="Yang E."/>
            <person name="Wang G."/>
            <person name="Cai J."/>
            <person name="Woo P.C."/>
            <person name="Lau S.K."/>
            <person name="Yuen K.-Y."/>
            <person name="Chow W.-N."/>
            <person name="Lin X."/>
        </authorList>
    </citation>
    <scope>NUCLEOTIDE SEQUENCE [LARGE SCALE GENOMIC DNA]</scope>
    <source>
        <strain evidence="2">PM1</strain>
    </source>
</reference>
<keyword evidence="2" id="KW-0489">Methyltransferase</keyword>
<dbReference type="GO" id="GO:0032259">
    <property type="term" value="P:methylation"/>
    <property type="evidence" value="ECO:0007669"/>
    <property type="project" value="UniProtKB-KW"/>
</dbReference>
<dbReference type="Gene3D" id="2.60.120.650">
    <property type="entry name" value="Cupin"/>
    <property type="match status" value="1"/>
</dbReference>
<dbReference type="PANTHER" id="PTHR12461:SF105">
    <property type="entry name" value="HYPOXIA-INDUCIBLE FACTOR 1-ALPHA INHIBITOR"/>
    <property type="match status" value="1"/>
</dbReference>
<dbReference type="SUPFAM" id="SSF51197">
    <property type="entry name" value="Clavaminate synthase-like"/>
    <property type="match status" value="1"/>
</dbReference>
<name>A0A093VM42_TALMA</name>
<dbReference type="PANTHER" id="PTHR12461">
    <property type="entry name" value="HYPOXIA-INDUCIBLE FACTOR 1 ALPHA INHIBITOR-RELATED"/>
    <property type="match status" value="1"/>
</dbReference>
<dbReference type="AlphaFoldDB" id="A0A093VM42"/>
<dbReference type="PROSITE" id="PS51184">
    <property type="entry name" value="JMJC"/>
    <property type="match status" value="1"/>
</dbReference>
<keyword evidence="2" id="KW-0808">Transferase</keyword>
<proteinExistence type="predicted"/>
<dbReference type="Pfam" id="PF13621">
    <property type="entry name" value="Cupin_8"/>
    <property type="match status" value="1"/>
</dbReference>
<sequence>MGVMRIYGQYGGIISHTVRPKPIRPVLQQHQISSLTTITHWIPPDNLPDENDIDHFRQHYFTAEKPAVFRSADFARNLQGYQKWFVEQKERGVRLNYEYISQYGDAVVPLEMTTTTTSSEPSSGGGEQIQFKRLHAPLSMFLAYTQSPPSPQNKTTIYLAQAHISDLPPQLSSDFSPAPRIVTETGKNDIYAANLWIGAPPTYTPLHKDPNPNLFVQLAGLKHVRLLGPGDGMGVFMYVRNQVASDSGNGGGGAAIRGEEMMMGLERKLLEDVIWGDNHSDTATDSSGKGMVGYDVLLERGDVLFIPKGWWHSLKGVGEGITSSVNWWFR</sequence>
<accession>A0A093VM42</accession>
<organism evidence="2">
    <name type="scientific">Talaromyces marneffei PM1</name>
    <dbReference type="NCBI Taxonomy" id="1077442"/>
    <lineage>
        <taxon>Eukaryota</taxon>
        <taxon>Fungi</taxon>
        <taxon>Dikarya</taxon>
        <taxon>Ascomycota</taxon>
        <taxon>Pezizomycotina</taxon>
        <taxon>Eurotiomycetes</taxon>
        <taxon>Eurotiomycetidae</taxon>
        <taxon>Eurotiales</taxon>
        <taxon>Trichocomaceae</taxon>
        <taxon>Talaromyces</taxon>
        <taxon>Talaromyces sect. Talaromyces</taxon>
    </lineage>
</organism>
<dbReference type="eggNOG" id="KOG2132">
    <property type="taxonomic scope" value="Eukaryota"/>
</dbReference>
<dbReference type="GO" id="GO:0008168">
    <property type="term" value="F:methyltransferase activity"/>
    <property type="evidence" value="ECO:0007669"/>
    <property type="project" value="UniProtKB-KW"/>
</dbReference>
<comment type="caution">
    <text evidence="2">The sequence shown here is derived from an EMBL/GenBank/DDBJ whole genome shotgun (WGS) entry which is preliminary data.</text>
</comment>
<gene>
    <name evidence="2" type="ORF">GQ26_0013850</name>
</gene>
<dbReference type="EMBL" id="JPOX01000001">
    <property type="protein sequence ID" value="KFX53617.1"/>
    <property type="molecule type" value="Genomic_DNA"/>
</dbReference>